<dbReference type="EMBL" id="QEAQ01000038">
    <property type="protein sequence ID" value="TPX58276.1"/>
    <property type="molecule type" value="Genomic_DNA"/>
</dbReference>
<dbReference type="SUPFAM" id="SSF49562">
    <property type="entry name" value="C2 domain (Calcium/lipid-binding domain, CaLB)"/>
    <property type="match status" value="1"/>
</dbReference>
<feature type="region of interest" description="Disordered" evidence="1">
    <location>
        <begin position="60"/>
        <end position="81"/>
    </location>
</feature>
<comment type="caution">
    <text evidence="3">The sequence shown here is derived from an EMBL/GenBank/DDBJ whole genome shotgun (WGS) entry which is preliminary data.</text>
</comment>
<dbReference type="PANTHER" id="PTHR20837">
    <property type="entry name" value="CENTROSOMAL PROTEIN-RELATED"/>
    <property type="match status" value="1"/>
</dbReference>
<reference evidence="3 4" key="1">
    <citation type="journal article" date="2019" name="Sci. Rep.">
        <title>Comparative genomics of chytrid fungi reveal insights into the obligate biotrophic and pathogenic lifestyle of Synchytrium endobioticum.</title>
        <authorList>
            <person name="van de Vossenberg B.T.L.H."/>
            <person name="Warris S."/>
            <person name="Nguyen H.D.T."/>
            <person name="van Gent-Pelzer M.P.E."/>
            <person name="Joly D.L."/>
            <person name="van de Geest H.C."/>
            <person name="Bonants P.J.M."/>
            <person name="Smith D.S."/>
            <person name="Levesque C.A."/>
            <person name="van der Lee T.A.J."/>
        </authorList>
    </citation>
    <scope>NUCLEOTIDE SEQUENCE [LARGE SCALE GENOMIC DNA]</scope>
    <source>
        <strain evidence="3 4">CBS 809.83</strain>
    </source>
</reference>
<dbReference type="PANTHER" id="PTHR20837:SF0">
    <property type="entry name" value="COILED-COIL AND C2 DOMAIN-CONTAINING PROTEIN 2A"/>
    <property type="match status" value="1"/>
</dbReference>
<accession>A0A507E359</accession>
<dbReference type="Gene3D" id="2.60.40.150">
    <property type="entry name" value="C2 domain"/>
    <property type="match status" value="1"/>
</dbReference>
<organism evidence="3 4">
    <name type="scientific">Powellomyces hirtus</name>
    <dbReference type="NCBI Taxonomy" id="109895"/>
    <lineage>
        <taxon>Eukaryota</taxon>
        <taxon>Fungi</taxon>
        <taxon>Fungi incertae sedis</taxon>
        <taxon>Chytridiomycota</taxon>
        <taxon>Chytridiomycota incertae sedis</taxon>
        <taxon>Chytridiomycetes</taxon>
        <taxon>Spizellomycetales</taxon>
        <taxon>Powellomycetaceae</taxon>
        <taxon>Powellomyces</taxon>
    </lineage>
</organism>
<evidence type="ECO:0000259" key="2">
    <source>
        <dbReference type="PROSITE" id="PS50004"/>
    </source>
</evidence>
<name>A0A507E359_9FUNG</name>
<dbReference type="SMART" id="SM00239">
    <property type="entry name" value="C2"/>
    <property type="match status" value="1"/>
</dbReference>
<feature type="domain" description="C2" evidence="2">
    <location>
        <begin position="802"/>
        <end position="960"/>
    </location>
</feature>
<sequence>MSRNRSRLRAKTNSRNLLRRASTTSLLGSEIPSKLGGVDTTFRSVYDIENHAPEGDLREWTNREHLGGQPTSAAVSNTAADGFKSASRRPLKLKRKDSFTEIYGDDADRDEEGKWATNAFKKLKERAEKQMIDAYIGKEKPLTTISGQQENGFIFHPDTVLATYNLERTRRNIMHSMEGDGLYVPKQPVIARETLERVEKRLIWTEPNNTRTYPDDGQLAETSDSNSQAHLDGLAVTRDHIVAHSSFVPAGNVSGSSSVKSGRSTYLLVFDIDALSLMDHPWMSQEMRLALQLEDRVAILRERQRQQVVQGLKTQFEVARDAYVDFKVRHPLPTLVSLDVNTLQSAGEITRALNERQERIRELHVLRQLRNTEAQTDRLLEFKILQDWDRIRHLRDTQGHAATSLTLLIEAAESDLEEDYRWFNTEVQNELADIHDERELRAAQRSCEASTTEVLHTQQKTAHVPSRRVSTSNRLRARNRINDDDHEALERTVRQGMFSDTLVAALPVPIPLPSDTAQSVDRVYLPLQFSGRFSSTGPDTWTSGVLRLVCSWAADDVGKILAPPSVSNACSPHDHPVMSIATLMSPLGVVNFWKLMRWVQDQATDPNDPRSQDLPRFSRLQGDRDSGDTPRASILRESFRLEIPAWIRMSILNIGVDDQSTRATLLFKRNENRCRGSKLAVLAIPLQDFEIEQSLIQDITRGDQHVDERPPLPRITSQHSSTVSLQPIPSALSPQALFRPGADHVPLVRRIRAHDLLRHAYRPRAKRHDDLVREEKLVARPQYPFFTLPLFLRPRRPLRPTRRDRCDIAAADPALPESCKILIHVLRAANVPERVSERAPGVSIGADERRQATMVRPFVQVLFQGATARTAAGEGTNPQWNETLSIDVGLSDDDSGVVALPSDVATDSVRIDLFDEVIVDLAKDDHRQRLVHQRNDRAWLGHISIPFATLQDQTRVAGEFHVRQPYALVGYDGNEDKSSVGAPTRKNVSLHMFITLEPMLPAAIGTDFEFQPLDPPFVQRQSIAFHTNLPRVAQGRGIRTLCDTLSGNTALITRFVRAQTGPGMVVAARGGLSSAWAAVRYVSLIPTFPSRALYGRDLWITTDQMLTLGAAAAVEHAILLTNLFQQIFVTKECYVVLGSDAPGRKIAWVLTRDMTMEASRPPNGNGTEAKWMLWDPLEGRSWGAHDLRCPLTEIAQTFNQTNASLNVS</sequence>
<proteinExistence type="predicted"/>
<dbReference type="STRING" id="109895.A0A507E359"/>
<dbReference type="Pfam" id="PF24656">
    <property type="entry name" value="CEPT76_peptidase"/>
    <property type="match status" value="1"/>
</dbReference>
<dbReference type="InterPro" id="IPR052434">
    <property type="entry name" value="Tectonic-like_complex_comp"/>
</dbReference>
<dbReference type="InterPro" id="IPR000008">
    <property type="entry name" value="C2_dom"/>
</dbReference>
<gene>
    <name evidence="3" type="ORF">PhCBS80983_g03247</name>
</gene>
<dbReference type="PROSITE" id="PS50004">
    <property type="entry name" value="C2"/>
    <property type="match status" value="1"/>
</dbReference>
<keyword evidence="4" id="KW-1185">Reference proteome</keyword>
<dbReference type="InterPro" id="IPR056290">
    <property type="entry name" value="CEPT76/DRC7_peptidase-like_dom"/>
</dbReference>
<evidence type="ECO:0000256" key="1">
    <source>
        <dbReference type="SAM" id="MobiDB-lite"/>
    </source>
</evidence>
<protein>
    <recommendedName>
        <fullName evidence="2">C2 domain-containing protein</fullName>
    </recommendedName>
</protein>
<evidence type="ECO:0000313" key="4">
    <source>
        <dbReference type="Proteomes" id="UP000318582"/>
    </source>
</evidence>
<dbReference type="InterPro" id="IPR035892">
    <property type="entry name" value="C2_domain_sf"/>
</dbReference>
<dbReference type="Proteomes" id="UP000318582">
    <property type="component" value="Unassembled WGS sequence"/>
</dbReference>
<dbReference type="GO" id="GO:1905515">
    <property type="term" value="P:non-motile cilium assembly"/>
    <property type="evidence" value="ECO:0007669"/>
    <property type="project" value="TreeGrafter"/>
</dbReference>
<feature type="compositionally biased region" description="Polar residues" evidence="1">
    <location>
        <begin position="69"/>
        <end position="79"/>
    </location>
</feature>
<dbReference type="AlphaFoldDB" id="A0A507E359"/>
<dbReference type="GO" id="GO:1904491">
    <property type="term" value="P:protein localization to ciliary transition zone"/>
    <property type="evidence" value="ECO:0007669"/>
    <property type="project" value="TreeGrafter"/>
</dbReference>
<evidence type="ECO:0000313" key="3">
    <source>
        <dbReference type="EMBL" id="TPX58276.1"/>
    </source>
</evidence>
<feature type="region of interest" description="Disordered" evidence="1">
    <location>
        <begin position="604"/>
        <end position="631"/>
    </location>
</feature>
<dbReference type="GO" id="GO:0035869">
    <property type="term" value="C:ciliary transition zone"/>
    <property type="evidence" value="ECO:0007669"/>
    <property type="project" value="TreeGrafter"/>
</dbReference>